<feature type="domain" description="SGNH hydrolase-type esterase" evidence="1">
    <location>
        <begin position="10"/>
        <end position="196"/>
    </location>
</feature>
<name>A0A942YHB5_9BACI</name>
<comment type="caution">
    <text evidence="2">The sequence shown here is derived from an EMBL/GenBank/DDBJ whole genome shotgun (WGS) entry which is preliminary data.</text>
</comment>
<dbReference type="RefSeq" id="WP_213125547.1">
    <property type="nucleotide sequence ID" value="NZ_JAGYPG010000002.1"/>
</dbReference>
<dbReference type="EMBL" id="JAGYPG010000002">
    <property type="protein sequence ID" value="MBS4196412.1"/>
    <property type="molecule type" value="Genomic_DNA"/>
</dbReference>
<evidence type="ECO:0000313" key="2">
    <source>
        <dbReference type="EMBL" id="MBS4196412.1"/>
    </source>
</evidence>
<dbReference type="Gene3D" id="3.40.50.1110">
    <property type="entry name" value="SGNH hydrolase"/>
    <property type="match status" value="1"/>
</dbReference>
<dbReference type="InterPro" id="IPR013830">
    <property type="entry name" value="SGNH_hydro"/>
</dbReference>
<dbReference type="AlphaFoldDB" id="A0A942YHB5"/>
<dbReference type="PANTHER" id="PTHR30383">
    <property type="entry name" value="THIOESTERASE 1/PROTEASE 1/LYSOPHOSPHOLIPASE L1"/>
    <property type="match status" value="1"/>
</dbReference>
<evidence type="ECO:0000259" key="1">
    <source>
        <dbReference type="Pfam" id="PF13472"/>
    </source>
</evidence>
<dbReference type="PANTHER" id="PTHR30383:SF27">
    <property type="entry name" value="SPORE GERMINATION LIPASE LIPC"/>
    <property type="match status" value="1"/>
</dbReference>
<keyword evidence="3" id="KW-1185">Reference proteome</keyword>
<dbReference type="Pfam" id="PF13472">
    <property type="entry name" value="Lipase_GDSL_2"/>
    <property type="match status" value="1"/>
</dbReference>
<accession>A0A942YHB5</accession>
<dbReference type="Proteomes" id="UP000681414">
    <property type="component" value="Unassembled WGS sequence"/>
</dbReference>
<dbReference type="InterPro" id="IPR036514">
    <property type="entry name" value="SGNH_hydro_sf"/>
</dbReference>
<proteinExistence type="predicted"/>
<evidence type="ECO:0000313" key="3">
    <source>
        <dbReference type="Proteomes" id="UP000681414"/>
    </source>
</evidence>
<sequence>MDCNPLRYLAIGDSLTAGIGVPFFEPGFVEYYKGISRQILKRPIPYQKYARPGATTEDILTMLHSPIVMEAVSHANIITITAGGNDLINAAKGFITNTNAESVAQAIQQSRDHYLKILERLHHLDKQEHYIIRLTNLYNPFPDIPIAEAGIKEYNSMIASFNSENNVKVADIFSIFKGKEKALLSHGGIHPNGEGYYQMALAISRLGYSPLEICQGEN</sequence>
<gene>
    <name evidence="2" type="ORF">KHA97_15200</name>
</gene>
<reference evidence="2 3" key="1">
    <citation type="submission" date="2021-05" db="EMBL/GenBank/DDBJ databases">
        <title>Novel Bacillus species.</title>
        <authorList>
            <person name="Liu G."/>
        </authorList>
    </citation>
    <scope>NUCLEOTIDE SEQUENCE [LARGE SCALE GENOMIC DNA]</scope>
    <source>
        <strain evidence="3">FJAT-49780</strain>
    </source>
</reference>
<dbReference type="GO" id="GO:0004622">
    <property type="term" value="F:phosphatidylcholine lysophospholipase activity"/>
    <property type="evidence" value="ECO:0007669"/>
    <property type="project" value="TreeGrafter"/>
</dbReference>
<protein>
    <submittedName>
        <fullName evidence="2">GDSL family lipase</fullName>
    </submittedName>
</protein>
<dbReference type="SUPFAM" id="SSF52266">
    <property type="entry name" value="SGNH hydrolase"/>
    <property type="match status" value="1"/>
</dbReference>
<organism evidence="2 3">
    <name type="scientific">Lederbergia citri</name>
    <dbReference type="NCBI Taxonomy" id="2833580"/>
    <lineage>
        <taxon>Bacteria</taxon>
        <taxon>Bacillati</taxon>
        <taxon>Bacillota</taxon>
        <taxon>Bacilli</taxon>
        <taxon>Bacillales</taxon>
        <taxon>Bacillaceae</taxon>
        <taxon>Lederbergia</taxon>
    </lineage>
</organism>
<dbReference type="InterPro" id="IPR051532">
    <property type="entry name" value="Ester_Hydrolysis_Enzymes"/>
</dbReference>